<proteinExistence type="predicted"/>
<dbReference type="EMBL" id="SRLO01007509">
    <property type="protein sequence ID" value="TNN27949.1"/>
    <property type="molecule type" value="Genomic_DNA"/>
</dbReference>
<comment type="caution">
    <text evidence="1">The sequence shown here is derived from an EMBL/GenBank/DDBJ whole genome shotgun (WGS) entry which is preliminary data.</text>
</comment>
<gene>
    <name evidence="1" type="ORF">EYF80_061903</name>
</gene>
<organism evidence="1 2">
    <name type="scientific">Liparis tanakae</name>
    <name type="common">Tanaka's snailfish</name>
    <dbReference type="NCBI Taxonomy" id="230148"/>
    <lineage>
        <taxon>Eukaryota</taxon>
        <taxon>Metazoa</taxon>
        <taxon>Chordata</taxon>
        <taxon>Craniata</taxon>
        <taxon>Vertebrata</taxon>
        <taxon>Euteleostomi</taxon>
        <taxon>Actinopterygii</taxon>
        <taxon>Neopterygii</taxon>
        <taxon>Teleostei</taxon>
        <taxon>Neoteleostei</taxon>
        <taxon>Acanthomorphata</taxon>
        <taxon>Eupercaria</taxon>
        <taxon>Perciformes</taxon>
        <taxon>Cottioidei</taxon>
        <taxon>Cottales</taxon>
        <taxon>Liparidae</taxon>
        <taxon>Liparis</taxon>
    </lineage>
</organism>
<evidence type="ECO:0000313" key="2">
    <source>
        <dbReference type="Proteomes" id="UP000314294"/>
    </source>
</evidence>
<reference evidence="1 2" key="1">
    <citation type="submission" date="2019-03" db="EMBL/GenBank/DDBJ databases">
        <title>First draft genome of Liparis tanakae, snailfish: a comprehensive survey of snailfish specific genes.</title>
        <authorList>
            <person name="Kim W."/>
            <person name="Song I."/>
            <person name="Jeong J.-H."/>
            <person name="Kim D."/>
            <person name="Kim S."/>
            <person name="Ryu S."/>
            <person name="Song J.Y."/>
            <person name="Lee S.K."/>
        </authorList>
    </citation>
    <scope>NUCLEOTIDE SEQUENCE [LARGE SCALE GENOMIC DNA]</scope>
    <source>
        <tissue evidence="1">Muscle</tissue>
    </source>
</reference>
<keyword evidence="2" id="KW-1185">Reference proteome</keyword>
<dbReference type="Proteomes" id="UP000314294">
    <property type="component" value="Unassembled WGS sequence"/>
</dbReference>
<name>A0A4Z2EGD0_9TELE</name>
<evidence type="ECO:0000313" key="1">
    <source>
        <dbReference type="EMBL" id="TNN27949.1"/>
    </source>
</evidence>
<dbReference type="AlphaFoldDB" id="A0A4Z2EGD0"/>
<protein>
    <submittedName>
        <fullName evidence="1">Uncharacterized protein</fullName>
    </submittedName>
</protein>
<sequence>MVARCWMTKCSVSTSTCSFVS</sequence>
<accession>A0A4Z2EGD0</accession>